<dbReference type="Proteomes" id="UP000305778">
    <property type="component" value="Unassembled WGS sequence"/>
</dbReference>
<dbReference type="AlphaFoldDB" id="A0A4V5N0E6"/>
<dbReference type="Gene3D" id="3.90.1750.20">
    <property type="entry name" value="Putative Large Serine Recombinase, Chain B, Domain 2"/>
    <property type="match status" value="1"/>
</dbReference>
<evidence type="ECO:0000313" key="3">
    <source>
        <dbReference type="EMBL" id="TKA11729.1"/>
    </source>
</evidence>
<protein>
    <recommendedName>
        <fullName evidence="5">Recombinase family protein</fullName>
    </recommendedName>
</protein>
<evidence type="ECO:0000313" key="4">
    <source>
        <dbReference type="Proteomes" id="UP000305778"/>
    </source>
</evidence>
<dbReference type="PANTHER" id="PTHR30461:SF23">
    <property type="entry name" value="DNA RECOMBINASE-RELATED"/>
    <property type="match status" value="1"/>
</dbReference>
<proteinExistence type="predicted"/>
<dbReference type="PANTHER" id="PTHR30461">
    <property type="entry name" value="DNA-INVERTASE FROM LAMBDOID PROPHAGE"/>
    <property type="match status" value="1"/>
</dbReference>
<dbReference type="GO" id="GO:0003677">
    <property type="term" value="F:DNA binding"/>
    <property type="evidence" value="ECO:0007669"/>
    <property type="project" value="InterPro"/>
</dbReference>
<feature type="domain" description="Recombinase" evidence="2">
    <location>
        <begin position="186"/>
        <end position="311"/>
    </location>
</feature>
<dbReference type="PROSITE" id="PS51736">
    <property type="entry name" value="RECOMBINASES_3"/>
    <property type="match status" value="1"/>
</dbReference>
<dbReference type="InterPro" id="IPR006119">
    <property type="entry name" value="Resolv_N"/>
</dbReference>
<dbReference type="Pfam" id="PF07508">
    <property type="entry name" value="Recombinase"/>
    <property type="match status" value="1"/>
</dbReference>
<evidence type="ECO:0000259" key="2">
    <source>
        <dbReference type="PROSITE" id="PS51737"/>
    </source>
</evidence>
<dbReference type="SMART" id="SM00857">
    <property type="entry name" value="Resolvase"/>
    <property type="match status" value="1"/>
</dbReference>
<feature type="domain" description="Resolvase/invertase-type recombinase catalytic" evidence="1">
    <location>
        <begin position="9"/>
        <end position="157"/>
    </location>
</feature>
<name>A0A4V5N0E6_9ACTN</name>
<dbReference type="InterPro" id="IPR036162">
    <property type="entry name" value="Resolvase-like_N_sf"/>
</dbReference>
<dbReference type="SUPFAM" id="SSF53041">
    <property type="entry name" value="Resolvase-like"/>
    <property type="match status" value="1"/>
</dbReference>
<dbReference type="OrthoDB" id="4500247at2"/>
<evidence type="ECO:0008006" key="5">
    <source>
        <dbReference type="Google" id="ProtNLM"/>
    </source>
</evidence>
<dbReference type="InterPro" id="IPR038109">
    <property type="entry name" value="DNA_bind_recomb_sf"/>
</dbReference>
<dbReference type="Pfam" id="PF00239">
    <property type="entry name" value="Resolvase"/>
    <property type="match status" value="1"/>
</dbReference>
<dbReference type="InterPro" id="IPR050639">
    <property type="entry name" value="SSR_resolvase"/>
</dbReference>
<evidence type="ECO:0000259" key="1">
    <source>
        <dbReference type="PROSITE" id="PS51736"/>
    </source>
</evidence>
<gene>
    <name evidence="3" type="ORF">FCI23_10385</name>
</gene>
<keyword evidence="4" id="KW-1185">Reference proteome</keyword>
<dbReference type="GO" id="GO:0000150">
    <property type="term" value="F:DNA strand exchange activity"/>
    <property type="evidence" value="ECO:0007669"/>
    <property type="project" value="InterPro"/>
</dbReference>
<sequence length="527" mass="58691">MMDPTPGRRMVVYRRISDDREGRQNGVDRQDKQCRALAAKNGDEIVAVFTDDDRSAYSGKPRPDYIKMLAFLRDGHADGAYALAPTRFYRRLDDGLDFFRLIAERGLEVQTVKQGRYDLSTADGRRDALRAAIDSQHESEQISERVRDAKADNLAAGEYRGGPRPYGYEADGVTPRSLLCPSCGATEGFNAERECACGTDAVNTPGSEAWHAEQATDAVIAGDSLRSICRHLKIQGVRTVPRRYKQEDGTRGEPESRDWLPAELRKMLLRPRNAGLIEHYDEIVGRASWAPLVSEEKWRAAKAVLENPERRTTTGNGRVWLGSNLYRCGTPECTDTVRCSTSGRGSGHTHVPTYRCRTSTKHVTRVAAPLDAYIEHLAMVRLSMADAVQRLLPPAPKGEVREDLAATANTLRGKLDGYTQDYDADLITRQQMLDGTALTRKRLERVEAQMAAQAQLSVLASVPLGDADKIDEEWPGYHLDKKRAILDALMTVTILPARRGRPAGFKPGVDKTYFNPETIHVEWKQPG</sequence>
<dbReference type="Gene3D" id="3.40.50.1390">
    <property type="entry name" value="Resolvase, N-terminal catalytic domain"/>
    <property type="match status" value="1"/>
</dbReference>
<dbReference type="CDD" id="cd00338">
    <property type="entry name" value="Ser_Recombinase"/>
    <property type="match status" value="1"/>
</dbReference>
<dbReference type="RefSeq" id="WP_136723189.1">
    <property type="nucleotide sequence ID" value="NZ_SUMC01000007.1"/>
</dbReference>
<dbReference type="EMBL" id="SUMC01000007">
    <property type="protein sequence ID" value="TKA11729.1"/>
    <property type="molecule type" value="Genomic_DNA"/>
</dbReference>
<accession>A0A4V5N0E6</accession>
<reference evidence="3 4" key="1">
    <citation type="submission" date="2019-04" db="EMBL/GenBank/DDBJ databases">
        <title>Streptomyces oryziradicis sp. nov., a novel actinomycete isolated from rhizosphere soil of rice (Oryza sativa L.).</title>
        <authorList>
            <person name="Li C."/>
        </authorList>
    </citation>
    <scope>NUCLEOTIDE SEQUENCE [LARGE SCALE GENOMIC DNA]</scope>
    <source>
        <strain evidence="3 4">NEAU-C40</strain>
    </source>
</reference>
<organism evidence="3 4">
    <name type="scientific">Actinacidiphila oryziradicis</name>
    <dbReference type="NCBI Taxonomy" id="2571141"/>
    <lineage>
        <taxon>Bacteria</taxon>
        <taxon>Bacillati</taxon>
        <taxon>Actinomycetota</taxon>
        <taxon>Actinomycetes</taxon>
        <taxon>Kitasatosporales</taxon>
        <taxon>Streptomycetaceae</taxon>
        <taxon>Actinacidiphila</taxon>
    </lineage>
</organism>
<dbReference type="PROSITE" id="PS51737">
    <property type="entry name" value="RECOMBINASE_DNA_BIND"/>
    <property type="match status" value="1"/>
</dbReference>
<dbReference type="InterPro" id="IPR011109">
    <property type="entry name" value="DNA_bind_recombinase_dom"/>
</dbReference>
<comment type="caution">
    <text evidence="3">The sequence shown here is derived from an EMBL/GenBank/DDBJ whole genome shotgun (WGS) entry which is preliminary data.</text>
</comment>